<dbReference type="GeneID" id="39588567"/>
<feature type="region of interest" description="Disordered" evidence="1">
    <location>
        <begin position="1"/>
        <end position="78"/>
    </location>
</feature>
<feature type="compositionally biased region" description="Low complexity" evidence="1">
    <location>
        <begin position="41"/>
        <end position="59"/>
    </location>
</feature>
<dbReference type="AlphaFoldDB" id="A0A427Y430"/>
<dbReference type="SUPFAM" id="SSF46785">
    <property type="entry name" value="Winged helix' DNA-binding domain"/>
    <property type="match status" value="1"/>
</dbReference>
<feature type="compositionally biased region" description="Basic residues" evidence="1">
    <location>
        <begin position="60"/>
        <end position="72"/>
    </location>
</feature>
<accession>A0A427Y430</accession>
<keyword evidence="3" id="KW-1185">Reference proteome</keyword>
<dbReference type="InterPro" id="IPR036390">
    <property type="entry name" value="WH_DNA-bd_sf"/>
</dbReference>
<evidence type="ECO:0000256" key="1">
    <source>
        <dbReference type="SAM" id="MobiDB-lite"/>
    </source>
</evidence>
<evidence type="ECO:0000313" key="2">
    <source>
        <dbReference type="EMBL" id="RSH85844.1"/>
    </source>
</evidence>
<comment type="caution">
    <text evidence="2">The sequence shown here is derived from an EMBL/GenBank/DDBJ whole genome shotgun (WGS) entry which is preliminary data.</text>
</comment>
<reference evidence="2 3" key="1">
    <citation type="submission" date="2018-11" db="EMBL/GenBank/DDBJ databases">
        <title>Genome sequence of Apiotrichum porosum DSM 27194.</title>
        <authorList>
            <person name="Aliyu H."/>
            <person name="Gorte O."/>
            <person name="Ochsenreither K."/>
        </authorList>
    </citation>
    <scope>NUCLEOTIDE SEQUENCE [LARGE SCALE GENOMIC DNA]</scope>
    <source>
        <strain evidence="2 3">DSM 27194</strain>
    </source>
</reference>
<dbReference type="InterPro" id="IPR036388">
    <property type="entry name" value="WH-like_DNA-bd_sf"/>
</dbReference>
<sequence>MVTTRAGSRAASEVPATPTKATASAAATPASGKKQQRSHSRSASPAPALVASAGAAGTGSRRRARQKGRVHALRTASAAPVPAVTADPELTAALRAALAELLAPLADDATICPSRVPRALAAADAEAYPDWTVLIPATNAVVWDEAKEGRVVVLQAIGDDKGKVIAVGDKVEGPIRIRKSAVSA</sequence>
<dbReference type="Pfam" id="PF11625">
    <property type="entry name" value="DUF3253"/>
    <property type="match status" value="1"/>
</dbReference>
<name>A0A427Y430_9TREE</name>
<dbReference type="RefSeq" id="XP_028478629.1">
    <property type="nucleotide sequence ID" value="XM_028619657.1"/>
</dbReference>
<dbReference type="EMBL" id="RSCE01000002">
    <property type="protein sequence ID" value="RSH85844.1"/>
    <property type="molecule type" value="Genomic_DNA"/>
</dbReference>
<dbReference type="InterPro" id="IPR021660">
    <property type="entry name" value="DUF3253"/>
</dbReference>
<protein>
    <submittedName>
        <fullName evidence="2">Uncharacterized protein</fullName>
    </submittedName>
</protein>
<gene>
    <name evidence="2" type="ORF">EHS24_004024</name>
</gene>
<dbReference type="Gene3D" id="1.10.10.10">
    <property type="entry name" value="Winged helix-like DNA-binding domain superfamily/Winged helix DNA-binding domain"/>
    <property type="match status" value="1"/>
</dbReference>
<dbReference type="Proteomes" id="UP000279236">
    <property type="component" value="Unassembled WGS sequence"/>
</dbReference>
<organism evidence="2 3">
    <name type="scientific">Apiotrichum porosum</name>
    <dbReference type="NCBI Taxonomy" id="105984"/>
    <lineage>
        <taxon>Eukaryota</taxon>
        <taxon>Fungi</taxon>
        <taxon>Dikarya</taxon>
        <taxon>Basidiomycota</taxon>
        <taxon>Agaricomycotina</taxon>
        <taxon>Tremellomycetes</taxon>
        <taxon>Trichosporonales</taxon>
        <taxon>Trichosporonaceae</taxon>
        <taxon>Apiotrichum</taxon>
    </lineage>
</organism>
<feature type="compositionally biased region" description="Low complexity" evidence="1">
    <location>
        <begin position="15"/>
        <end position="31"/>
    </location>
</feature>
<evidence type="ECO:0000313" key="3">
    <source>
        <dbReference type="Proteomes" id="UP000279236"/>
    </source>
</evidence>
<proteinExistence type="predicted"/>